<dbReference type="AlphaFoldDB" id="A0AAI7ZIW8"/>
<feature type="active site" evidence="5">
    <location>
        <position position="255"/>
    </location>
</feature>
<proteinExistence type="inferred from homology"/>
<evidence type="ECO:0000256" key="2">
    <source>
        <dbReference type="ARBA" id="ARBA00023002"/>
    </source>
</evidence>
<feature type="active site" evidence="5 6">
    <location>
        <position position="221"/>
    </location>
</feature>
<dbReference type="PROSITE" id="PS00687">
    <property type="entry name" value="ALDEHYDE_DEHYDR_GLU"/>
    <property type="match status" value="1"/>
</dbReference>
<evidence type="ECO:0000256" key="6">
    <source>
        <dbReference type="PROSITE-ProRule" id="PRU10007"/>
    </source>
</evidence>
<evidence type="ECO:0000256" key="7">
    <source>
        <dbReference type="RuleBase" id="RU003345"/>
    </source>
</evidence>
<evidence type="ECO:0000313" key="9">
    <source>
        <dbReference type="EMBL" id="AAM39073.1"/>
    </source>
</evidence>
<sequence>MRVMHADLDVCAEDIAAVFAAQQPVAAAWRSSTAAQRRERLRALRSALLARRQALYAAFAGDFGKPALEVELSELLPVVDEIAAAIAGLPRWMRPRKVSPTLLTLGTHAQIGYQPKGRCLIIGPWNYPVATVLGPLVSALAAGNTATLKPSEFTPQVNAVLRELLAEAFDPSEVAMVQGGVATAQRLLACPFDHVFFTGSPAVGRQVMAAAAAQLASVTLELGGKSPAIVDRSANLERAAQVLVWGKLVNAGQTCIAPDTLFVHREVRTALLQRCRELLAQRYGGSAAAVAASPDLARMIHVGHAARLAALIDEARAAGAELVAGGEHDVGQRFIAPTVLADVPEHARIAQEEIFGPVLPVVTFDHLDTVLAGLDAAAKPLALYLWSNDAAQVARVLARSSSGSVVVNHCLQQFMHTGLPFGGIGQSGIGSAHGVHGFKAFSHERAVLRGGRLLTARAFFPPYRGWQHRVATALTAWLARR</sequence>
<evidence type="ECO:0000313" key="10">
    <source>
        <dbReference type="Proteomes" id="UP000000576"/>
    </source>
</evidence>
<comment type="similarity">
    <text evidence="1 4 7">Belongs to the aldehyde dehydrogenase family.</text>
</comment>
<dbReference type="PIRSF" id="PIRSF036492">
    <property type="entry name" value="ALDH"/>
    <property type="match status" value="1"/>
</dbReference>
<feature type="domain" description="Aldehyde dehydrogenase" evidence="8">
    <location>
        <begin position="13"/>
        <end position="446"/>
    </location>
</feature>
<reference evidence="9 10" key="1">
    <citation type="journal article" date="2002" name="Nature">
        <title>Comparison of the genomes of two Xanthomonas pathogens with differing host specificities.</title>
        <authorList>
            <person name="da Silva A.C."/>
            <person name="Ferro J.A."/>
            <person name="Reinach F.C."/>
            <person name="Farah C.S."/>
            <person name="Furlan L.R."/>
            <person name="Quaggio R.B."/>
            <person name="Monteiro-Vitorello C.B."/>
            <person name="Van Sluys M.A."/>
            <person name="Almeida N.F."/>
            <person name="Alves L.M."/>
            <person name="do Amaral A.M."/>
            <person name="Bertolini M.C."/>
            <person name="Camargo L.E."/>
            <person name="Camarotte G."/>
            <person name="Cannavan F."/>
            <person name="Cardozo J."/>
            <person name="Chambergo F."/>
            <person name="Ciapina L.P."/>
            <person name="Cicarelli R.M."/>
            <person name="Coutinho L.L."/>
            <person name="Cursino-Santos J.R."/>
            <person name="El-Dorry H."/>
            <person name="Faria J.B."/>
            <person name="Ferreira A.J."/>
            <person name="Ferreira R.C."/>
            <person name="Ferro M.I."/>
            <person name="Formighieri E.F."/>
            <person name="Franco M.C."/>
            <person name="Greggio C.C."/>
            <person name="Gruber A."/>
            <person name="Katsuyama A.M."/>
            <person name="Kishi L.T."/>
            <person name="Leite R.P."/>
            <person name="Lemos E.G."/>
            <person name="Lemos M.V."/>
            <person name="Locali E.C."/>
            <person name="Machado M.A."/>
            <person name="Madeira A.M."/>
            <person name="Martinez-Rossi N.M."/>
            <person name="Martins E.C."/>
            <person name="Meidanis J."/>
            <person name="Menck C.F."/>
            <person name="Miyaki C.Y."/>
            <person name="Moon D.H."/>
            <person name="Moreira L.M."/>
            <person name="Novo M.T."/>
            <person name="Okura V.K."/>
            <person name="Oliveira M.C."/>
            <person name="Oliveira V.R."/>
            <person name="Pereira H.A."/>
            <person name="Rossi A."/>
            <person name="Sena J.A."/>
            <person name="Silva C."/>
            <person name="de Souza R.F."/>
            <person name="Spinola L.A."/>
            <person name="Takita M.A."/>
            <person name="Tamura R.E."/>
            <person name="Teixeira E.C."/>
            <person name="Tezza R.I."/>
            <person name="Trindade dos Santos M."/>
            <person name="Truffi D."/>
            <person name="Tsai S.M."/>
            <person name="White F.F."/>
            <person name="Setubal J.C."/>
            <person name="Kitajima J.P."/>
        </authorList>
    </citation>
    <scope>NUCLEOTIDE SEQUENCE [LARGE SCALE GENOMIC DNA]</scope>
    <source>
        <strain evidence="9 10">306</strain>
    </source>
</reference>
<dbReference type="KEGG" id="xac:XAC4238"/>
<dbReference type="PROSITE" id="PS00070">
    <property type="entry name" value="ALDEHYDE_DEHYDR_CYS"/>
    <property type="match status" value="1"/>
</dbReference>
<evidence type="ECO:0000256" key="5">
    <source>
        <dbReference type="PIRSR" id="PIRSR036492-1"/>
    </source>
</evidence>
<protein>
    <recommendedName>
        <fullName evidence="4">Aldehyde dehydrogenase</fullName>
    </recommendedName>
</protein>
<dbReference type="GO" id="GO:0004029">
    <property type="term" value="F:aldehyde dehydrogenase (NAD+) activity"/>
    <property type="evidence" value="ECO:0007669"/>
    <property type="project" value="TreeGrafter"/>
</dbReference>
<dbReference type="GO" id="GO:0005737">
    <property type="term" value="C:cytoplasm"/>
    <property type="evidence" value="ECO:0007669"/>
    <property type="project" value="TreeGrafter"/>
</dbReference>
<gene>
    <name evidence="9" type="primary">alkH</name>
    <name evidence="9" type="ordered locus">XAC4238</name>
</gene>
<dbReference type="InterPro" id="IPR012394">
    <property type="entry name" value="Aldehyde_DH_NAD(P)"/>
</dbReference>
<dbReference type="Gene3D" id="3.40.605.10">
    <property type="entry name" value="Aldehyde Dehydrogenase, Chain A, domain 1"/>
    <property type="match status" value="1"/>
</dbReference>
<dbReference type="Pfam" id="PF00171">
    <property type="entry name" value="Aldedh"/>
    <property type="match status" value="1"/>
</dbReference>
<accession>A0AAI7ZIW8</accession>
<evidence type="ECO:0000256" key="3">
    <source>
        <dbReference type="ARBA" id="ARBA00023027"/>
    </source>
</evidence>
<name>A0AAI7ZIW8_XANAC</name>
<dbReference type="GO" id="GO:0006081">
    <property type="term" value="P:aldehyde metabolic process"/>
    <property type="evidence" value="ECO:0007669"/>
    <property type="project" value="InterPro"/>
</dbReference>
<evidence type="ECO:0000256" key="1">
    <source>
        <dbReference type="ARBA" id="ARBA00009986"/>
    </source>
</evidence>
<dbReference type="InterPro" id="IPR015590">
    <property type="entry name" value="Aldehyde_DH_dom"/>
</dbReference>
<keyword evidence="2 4" id="KW-0560">Oxidoreductase</keyword>
<dbReference type="InterPro" id="IPR016162">
    <property type="entry name" value="Ald_DH_N"/>
</dbReference>
<dbReference type="InterPro" id="IPR016161">
    <property type="entry name" value="Ald_DH/histidinol_DH"/>
</dbReference>
<dbReference type="Proteomes" id="UP000000576">
    <property type="component" value="Chromosome"/>
</dbReference>
<dbReference type="CDD" id="cd07134">
    <property type="entry name" value="ALDH_AlkH-like"/>
    <property type="match status" value="1"/>
</dbReference>
<keyword evidence="3" id="KW-0520">NAD</keyword>
<dbReference type="Gene3D" id="3.40.309.10">
    <property type="entry name" value="Aldehyde Dehydrogenase, Chain A, domain 2"/>
    <property type="match status" value="1"/>
</dbReference>
<evidence type="ECO:0000259" key="8">
    <source>
        <dbReference type="Pfam" id="PF00171"/>
    </source>
</evidence>
<dbReference type="EMBL" id="AE008923">
    <property type="protein sequence ID" value="AAM39073.1"/>
    <property type="molecule type" value="Genomic_DNA"/>
</dbReference>
<dbReference type="PANTHER" id="PTHR43570">
    <property type="entry name" value="ALDEHYDE DEHYDROGENASE"/>
    <property type="match status" value="1"/>
</dbReference>
<dbReference type="SUPFAM" id="SSF53720">
    <property type="entry name" value="ALDH-like"/>
    <property type="match status" value="1"/>
</dbReference>
<dbReference type="InterPro" id="IPR016160">
    <property type="entry name" value="Ald_DH_CS_CYS"/>
</dbReference>
<organism evidence="9 10">
    <name type="scientific">Xanthomonas axonopodis pv. citri (strain 306)</name>
    <dbReference type="NCBI Taxonomy" id="190486"/>
    <lineage>
        <taxon>Bacteria</taxon>
        <taxon>Pseudomonadati</taxon>
        <taxon>Pseudomonadota</taxon>
        <taxon>Gammaproteobacteria</taxon>
        <taxon>Lysobacterales</taxon>
        <taxon>Lysobacteraceae</taxon>
        <taxon>Xanthomonas</taxon>
    </lineage>
</organism>
<evidence type="ECO:0000256" key="4">
    <source>
        <dbReference type="PIRNR" id="PIRNR036492"/>
    </source>
</evidence>
<dbReference type="PANTHER" id="PTHR43570:SF20">
    <property type="entry name" value="ALDEHYDE DEHYDROGENASE ALDX-RELATED"/>
    <property type="match status" value="1"/>
</dbReference>
<dbReference type="InterPro" id="IPR029510">
    <property type="entry name" value="Ald_DH_CS_GLU"/>
</dbReference>
<dbReference type="InterPro" id="IPR016163">
    <property type="entry name" value="Ald_DH_C"/>
</dbReference>